<sequence>MADFSGYHIDSLLLEAEKRLQGGTEQRTAEAPRAATEIVPAVTEPPPKPSASADSLGLRVPQQKQQLSQKAKDTAGSDWFNLPKTNLTPELKRDWQLLRMRNLLDPKNQKKALRSSVPQYSHVGEIIAGPTEFHSARLTRKERKGTLLEEVMSNHNHSKLRSKYAGIQREKTSGKKASYQKLLAQRRKRAS</sequence>
<proteinExistence type="predicted"/>
<name>A0A8K0WMR9_9HYPO</name>
<dbReference type="Proteomes" id="UP000813444">
    <property type="component" value="Unassembled WGS sequence"/>
</dbReference>
<feature type="region of interest" description="Disordered" evidence="3">
    <location>
        <begin position="20"/>
        <end position="77"/>
    </location>
</feature>
<keyword evidence="2" id="KW-0539">Nucleus</keyword>
<dbReference type="Pfam" id="PF08698">
    <property type="entry name" value="Fcf2"/>
    <property type="match status" value="1"/>
</dbReference>
<dbReference type="PANTHER" id="PTHR21686">
    <property type="entry name" value="DEOXYNUCLEOTIDYLTRANSFERASE TERMINAL-INTERACTING PROTEIN 2"/>
    <property type="match status" value="1"/>
</dbReference>
<feature type="domain" description="Fcf2 pre-rRNA processing C-terminal" evidence="4">
    <location>
        <begin position="72"/>
        <end position="162"/>
    </location>
</feature>
<dbReference type="EMBL" id="JAGPNK010000016">
    <property type="protein sequence ID" value="KAH7308243.1"/>
    <property type="molecule type" value="Genomic_DNA"/>
</dbReference>
<dbReference type="GO" id="GO:0003723">
    <property type="term" value="F:RNA binding"/>
    <property type="evidence" value="ECO:0007669"/>
    <property type="project" value="TreeGrafter"/>
</dbReference>
<comment type="caution">
    <text evidence="5">The sequence shown here is derived from an EMBL/GenBank/DDBJ whole genome shotgun (WGS) entry which is preliminary data.</text>
</comment>
<keyword evidence="6" id="KW-1185">Reference proteome</keyword>
<dbReference type="GO" id="GO:0005730">
    <property type="term" value="C:nucleolus"/>
    <property type="evidence" value="ECO:0007669"/>
    <property type="project" value="UniProtKB-SubCell"/>
</dbReference>
<dbReference type="AlphaFoldDB" id="A0A8K0WMR9"/>
<dbReference type="PANTHER" id="PTHR21686:SF12">
    <property type="entry name" value="DEOXYNUCLEOTIDYLTRANSFERASE TERMINAL-INTERACTING PROTEIN 2"/>
    <property type="match status" value="1"/>
</dbReference>
<evidence type="ECO:0000256" key="3">
    <source>
        <dbReference type="SAM" id="MobiDB-lite"/>
    </source>
</evidence>
<dbReference type="GO" id="GO:0006396">
    <property type="term" value="P:RNA processing"/>
    <property type="evidence" value="ECO:0007669"/>
    <property type="project" value="TreeGrafter"/>
</dbReference>
<feature type="region of interest" description="Disordered" evidence="3">
    <location>
        <begin position="154"/>
        <end position="191"/>
    </location>
</feature>
<accession>A0A8K0WMR9</accession>
<evidence type="ECO:0000259" key="4">
    <source>
        <dbReference type="Pfam" id="PF08698"/>
    </source>
</evidence>
<gene>
    <name evidence="5" type="ORF">B0I35DRAFT_443225</name>
</gene>
<dbReference type="InterPro" id="IPR039883">
    <property type="entry name" value="Fcf2/DNTTIP2"/>
</dbReference>
<evidence type="ECO:0000256" key="2">
    <source>
        <dbReference type="ARBA" id="ARBA00023242"/>
    </source>
</evidence>
<comment type="subcellular location">
    <subcellularLocation>
        <location evidence="1">Nucleus</location>
        <location evidence="1">Nucleolus</location>
    </subcellularLocation>
</comment>
<reference evidence="5" key="1">
    <citation type="journal article" date="2021" name="Nat. Commun.">
        <title>Genetic determinants of endophytism in the Arabidopsis root mycobiome.</title>
        <authorList>
            <person name="Mesny F."/>
            <person name="Miyauchi S."/>
            <person name="Thiergart T."/>
            <person name="Pickel B."/>
            <person name="Atanasova L."/>
            <person name="Karlsson M."/>
            <person name="Huettel B."/>
            <person name="Barry K.W."/>
            <person name="Haridas S."/>
            <person name="Chen C."/>
            <person name="Bauer D."/>
            <person name="Andreopoulos W."/>
            <person name="Pangilinan J."/>
            <person name="LaButti K."/>
            <person name="Riley R."/>
            <person name="Lipzen A."/>
            <person name="Clum A."/>
            <person name="Drula E."/>
            <person name="Henrissat B."/>
            <person name="Kohler A."/>
            <person name="Grigoriev I.V."/>
            <person name="Martin F.M."/>
            <person name="Hacquard S."/>
        </authorList>
    </citation>
    <scope>NUCLEOTIDE SEQUENCE</scope>
    <source>
        <strain evidence="5">MPI-CAGE-CH-0235</strain>
    </source>
</reference>
<organism evidence="5 6">
    <name type="scientific">Stachybotrys elegans</name>
    <dbReference type="NCBI Taxonomy" id="80388"/>
    <lineage>
        <taxon>Eukaryota</taxon>
        <taxon>Fungi</taxon>
        <taxon>Dikarya</taxon>
        <taxon>Ascomycota</taxon>
        <taxon>Pezizomycotina</taxon>
        <taxon>Sordariomycetes</taxon>
        <taxon>Hypocreomycetidae</taxon>
        <taxon>Hypocreales</taxon>
        <taxon>Stachybotryaceae</taxon>
        <taxon>Stachybotrys</taxon>
    </lineage>
</organism>
<protein>
    <submittedName>
        <fullName evidence="5">Fcf2 pre-rRNA processing-domain-containing protein</fullName>
    </submittedName>
</protein>
<evidence type="ECO:0000313" key="5">
    <source>
        <dbReference type="EMBL" id="KAH7308243.1"/>
    </source>
</evidence>
<dbReference type="OrthoDB" id="427886at2759"/>
<evidence type="ECO:0000313" key="6">
    <source>
        <dbReference type="Proteomes" id="UP000813444"/>
    </source>
</evidence>
<dbReference type="InterPro" id="IPR014810">
    <property type="entry name" value="Fcf2_C"/>
</dbReference>
<evidence type="ECO:0000256" key="1">
    <source>
        <dbReference type="ARBA" id="ARBA00004604"/>
    </source>
</evidence>